<reference evidence="1 2" key="1">
    <citation type="submission" date="2020-03" db="EMBL/GenBank/DDBJ databases">
        <title>Soil Listeria distribution.</title>
        <authorList>
            <person name="Liao J."/>
            <person name="Wiedmann M."/>
        </authorList>
    </citation>
    <scope>NUCLEOTIDE SEQUENCE [LARGE SCALE GENOMIC DNA]</scope>
    <source>
        <strain evidence="1 2">FSL L7-0741</strain>
    </source>
</reference>
<dbReference type="EMBL" id="JAARWN010000002">
    <property type="protein sequence ID" value="MBC1935644.1"/>
    <property type="molecule type" value="Genomic_DNA"/>
</dbReference>
<dbReference type="AlphaFoldDB" id="A0A7X0Y2Z7"/>
<proteinExistence type="predicted"/>
<accession>A0A7X0Y2Z7</accession>
<name>A0A7X0Y2Z7_9LIST</name>
<comment type="caution">
    <text evidence="1">The sequence shown here is derived from an EMBL/GenBank/DDBJ whole genome shotgun (WGS) entry which is preliminary data.</text>
</comment>
<organism evidence="1 2">
    <name type="scientific">Listeria grandensis</name>
    <dbReference type="NCBI Taxonomy" id="1494963"/>
    <lineage>
        <taxon>Bacteria</taxon>
        <taxon>Bacillati</taxon>
        <taxon>Bacillota</taxon>
        <taxon>Bacilli</taxon>
        <taxon>Bacillales</taxon>
        <taxon>Listeriaceae</taxon>
        <taxon>Listeria</taxon>
    </lineage>
</organism>
<protein>
    <submittedName>
        <fullName evidence="1">Uncharacterized protein</fullName>
    </submittedName>
</protein>
<evidence type="ECO:0000313" key="1">
    <source>
        <dbReference type="EMBL" id="MBC1935644.1"/>
    </source>
</evidence>
<evidence type="ECO:0000313" key="2">
    <source>
        <dbReference type="Proteomes" id="UP000535908"/>
    </source>
</evidence>
<dbReference type="Proteomes" id="UP000535908">
    <property type="component" value="Unassembled WGS sequence"/>
</dbReference>
<dbReference type="RefSeq" id="WP_159101109.1">
    <property type="nucleotide sequence ID" value="NZ_JAARRE010000006.1"/>
</dbReference>
<gene>
    <name evidence="1" type="ORF">HCA69_04650</name>
</gene>
<sequence length="45" mass="4938">MIVLLGAVIAPFYQGATAYLLAPSVKGVPIYPFGRNISYRLALRR</sequence>